<dbReference type="Proteomes" id="UP000176800">
    <property type="component" value="Unassembled WGS sequence"/>
</dbReference>
<accession>A0A1G2U3Y0</accession>
<dbReference type="CDD" id="cd11532">
    <property type="entry name" value="NTP-PPase_COG4997"/>
    <property type="match status" value="1"/>
</dbReference>
<organism evidence="1 2">
    <name type="scientific">Candidatus Zambryskibacteria bacterium RIFCSPLOWO2_01_FULL_45_21</name>
    <dbReference type="NCBI Taxonomy" id="1802761"/>
    <lineage>
        <taxon>Bacteria</taxon>
        <taxon>Candidatus Zambryskiibacteriota</taxon>
    </lineage>
</organism>
<gene>
    <name evidence="1" type="ORF">A3B14_02295</name>
</gene>
<dbReference type="InterPro" id="IPR038735">
    <property type="entry name" value="MSMEG_1276-like_NTP-PPase_dom"/>
</dbReference>
<dbReference type="AlphaFoldDB" id="A0A1G2U3Y0"/>
<reference evidence="1 2" key="1">
    <citation type="journal article" date="2016" name="Nat. Commun.">
        <title>Thousands of microbial genomes shed light on interconnected biogeochemical processes in an aquifer system.</title>
        <authorList>
            <person name="Anantharaman K."/>
            <person name="Brown C.T."/>
            <person name="Hug L.A."/>
            <person name="Sharon I."/>
            <person name="Castelle C.J."/>
            <person name="Probst A.J."/>
            <person name="Thomas B.C."/>
            <person name="Singh A."/>
            <person name="Wilkins M.J."/>
            <person name="Karaoz U."/>
            <person name="Brodie E.L."/>
            <person name="Williams K.H."/>
            <person name="Hubbard S.S."/>
            <person name="Banfield J.F."/>
        </authorList>
    </citation>
    <scope>NUCLEOTIDE SEQUENCE [LARGE SCALE GENOMIC DNA]</scope>
</reference>
<protein>
    <recommendedName>
        <fullName evidence="3">Phosphoribosyl-ATP pyrophosphohydrolase</fullName>
    </recommendedName>
</protein>
<comment type="caution">
    <text evidence="1">The sequence shown here is derived from an EMBL/GenBank/DDBJ whole genome shotgun (WGS) entry which is preliminary data.</text>
</comment>
<dbReference type="EMBL" id="MHWE01000010">
    <property type="protein sequence ID" value="OHB04218.1"/>
    <property type="molecule type" value="Genomic_DNA"/>
</dbReference>
<proteinExistence type="predicted"/>
<evidence type="ECO:0000313" key="2">
    <source>
        <dbReference type="Proteomes" id="UP000176800"/>
    </source>
</evidence>
<evidence type="ECO:0008006" key="3">
    <source>
        <dbReference type="Google" id="ProtNLM"/>
    </source>
</evidence>
<evidence type="ECO:0000313" key="1">
    <source>
        <dbReference type="EMBL" id="OHB04218.1"/>
    </source>
</evidence>
<name>A0A1G2U3Y0_9BACT</name>
<sequence>MKKYNKLVRDRIPETLDLKGIPYEKRIASTEEYRNELIKKLKEEVDEFMKEESMGELADVVEVVESLKILDEFKDVEKLRIQKKEERGGFDKRIILKGEKD</sequence>